<proteinExistence type="predicted"/>
<gene>
    <name evidence="1" type="ORF">PCOR1329_LOCUS35090</name>
</gene>
<keyword evidence="2" id="KW-1185">Reference proteome</keyword>
<dbReference type="Proteomes" id="UP001189429">
    <property type="component" value="Unassembled WGS sequence"/>
</dbReference>
<organism evidence="1 2">
    <name type="scientific">Prorocentrum cordatum</name>
    <dbReference type="NCBI Taxonomy" id="2364126"/>
    <lineage>
        <taxon>Eukaryota</taxon>
        <taxon>Sar</taxon>
        <taxon>Alveolata</taxon>
        <taxon>Dinophyceae</taxon>
        <taxon>Prorocentrales</taxon>
        <taxon>Prorocentraceae</taxon>
        <taxon>Prorocentrum</taxon>
    </lineage>
</organism>
<reference evidence="1" key="1">
    <citation type="submission" date="2023-10" db="EMBL/GenBank/DDBJ databases">
        <authorList>
            <person name="Chen Y."/>
            <person name="Shah S."/>
            <person name="Dougan E. K."/>
            <person name="Thang M."/>
            <person name="Chan C."/>
        </authorList>
    </citation>
    <scope>NUCLEOTIDE SEQUENCE [LARGE SCALE GENOMIC DNA]</scope>
</reference>
<evidence type="ECO:0008006" key="3">
    <source>
        <dbReference type="Google" id="ProtNLM"/>
    </source>
</evidence>
<accession>A0ABN9T366</accession>
<name>A0ABN9T366_9DINO</name>
<comment type="caution">
    <text evidence="1">The sequence shown here is derived from an EMBL/GenBank/DDBJ whole genome shotgun (WGS) entry which is preliminary data.</text>
</comment>
<dbReference type="EMBL" id="CAUYUJ010014290">
    <property type="protein sequence ID" value="CAK0839413.1"/>
    <property type="molecule type" value="Genomic_DNA"/>
</dbReference>
<sequence>MALSVDRPGKRRRLVGKHGQQAALLEQVVGEENRSASREVHLVTLPHADKEGLEAPAGLMVLTEYRAPVAGVRRARCRVALRLGKTRKFLAVKRALLNRYQLASHWSCSRDGRWSAVGHFANATPKPRSALGADYLAWPAEHPPLTAAKSGPTTARAADMRRTAREQVEGEKWKPEPRVEEVDLWPIAVRSGIRNSLGDPRAVRKLMARAKTPCSRDVVAWMFKNEHVLEKNVDISLEDATEPIMQQFKEALRAPFVCGGRWLHRVRESPSMNRIDVPDLCSSISMSLQHGRSEAAPVVALAGRFGREGESLLFSAARPLFGGEHVQERPGGGQFCLRGVDEAKAAVLDEWMFAEEDLPLSIQLLWLEGKPALVIMPQNQHVGHNVGSAPISITCPETALAGMLLRRLKLNRFTVPVPKPPAPKPAPCPRCFLTLVTSEALAFKPR</sequence>
<evidence type="ECO:0000313" key="2">
    <source>
        <dbReference type="Proteomes" id="UP001189429"/>
    </source>
</evidence>
<protein>
    <recommendedName>
        <fullName evidence="3">JmjC domain-containing protein</fullName>
    </recommendedName>
</protein>
<evidence type="ECO:0000313" key="1">
    <source>
        <dbReference type="EMBL" id="CAK0839413.1"/>
    </source>
</evidence>